<feature type="transmembrane region" description="Helical" evidence="1">
    <location>
        <begin position="97"/>
        <end position="125"/>
    </location>
</feature>
<dbReference type="Pfam" id="PF04892">
    <property type="entry name" value="VanZ"/>
    <property type="match status" value="1"/>
</dbReference>
<evidence type="ECO:0000313" key="4">
    <source>
        <dbReference type="Proteomes" id="UP000283700"/>
    </source>
</evidence>
<dbReference type="AlphaFoldDB" id="A0A415TSV9"/>
<gene>
    <name evidence="3" type="ORF">DWZ29_15805</name>
</gene>
<feature type="transmembrane region" description="Helical" evidence="1">
    <location>
        <begin position="163"/>
        <end position="181"/>
    </location>
</feature>
<comment type="caution">
    <text evidence="3">The sequence shown here is derived from an EMBL/GenBank/DDBJ whole genome shotgun (WGS) entry which is preliminary data.</text>
</comment>
<feature type="transmembrane region" description="Helical" evidence="1">
    <location>
        <begin position="137"/>
        <end position="157"/>
    </location>
</feature>
<feature type="transmembrane region" description="Helical" evidence="1">
    <location>
        <begin position="24"/>
        <end position="41"/>
    </location>
</feature>
<name>A0A415TSV9_9FIRM</name>
<protein>
    <submittedName>
        <fullName evidence="3">VanZ family protein</fullName>
    </submittedName>
</protein>
<reference evidence="3 4" key="1">
    <citation type="submission" date="2018-08" db="EMBL/GenBank/DDBJ databases">
        <title>A genome reference for cultivated species of the human gut microbiota.</title>
        <authorList>
            <person name="Zou Y."/>
            <person name="Xue W."/>
            <person name="Luo G."/>
        </authorList>
    </citation>
    <scope>NUCLEOTIDE SEQUENCE [LARGE SCALE GENOMIC DNA]</scope>
    <source>
        <strain evidence="3 4">AF31-17AC</strain>
    </source>
</reference>
<organism evidence="3 4">
    <name type="scientific">Anaerobutyricum hallii</name>
    <dbReference type="NCBI Taxonomy" id="39488"/>
    <lineage>
        <taxon>Bacteria</taxon>
        <taxon>Bacillati</taxon>
        <taxon>Bacillota</taxon>
        <taxon>Clostridia</taxon>
        <taxon>Lachnospirales</taxon>
        <taxon>Lachnospiraceae</taxon>
        <taxon>Anaerobutyricum</taxon>
    </lineage>
</organism>
<evidence type="ECO:0000259" key="2">
    <source>
        <dbReference type="Pfam" id="PF04892"/>
    </source>
</evidence>
<feature type="domain" description="VanZ-like" evidence="2">
    <location>
        <begin position="65"/>
        <end position="177"/>
    </location>
</feature>
<keyword evidence="1" id="KW-0812">Transmembrane</keyword>
<proteinExistence type="predicted"/>
<sequence>MWEVSMGSYISYIIDGIWEAKQCILLGIILWLLWNLILFSLKKRSGEKLKKYGFKYLFCELLLVIYLCTILTITGVIRTDISTYVYSVPNMTSLLNIPFKGASIKMVTLNCLLFAPYGFLIFILYGYKKKLSWEKAILIGFFTSLFIEIFQAFTGRLPEVDDLIANTAGFLVGYLTAQGFLELFDKKAYKYGIIRILSTVILFCISIFALSFWANGDALQAEEEAYVKMMEQYGMEHR</sequence>
<keyword evidence="1" id="KW-0472">Membrane</keyword>
<dbReference type="InterPro" id="IPR053150">
    <property type="entry name" value="Teicoplanin_resist-assoc"/>
</dbReference>
<evidence type="ECO:0000313" key="3">
    <source>
        <dbReference type="EMBL" id="RHN06952.1"/>
    </source>
</evidence>
<keyword evidence="1" id="KW-1133">Transmembrane helix</keyword>
<dbReference type="InterPro" id="IPR006976">
    <property type="entry name" value="VanZ-like"/>
</dbReference>
<feature type="transmembrane region" description="Helical" evidence="1">
    <location>
        <begin position="193"/>
        <end position="214"/>
    </location>
</feature>
<dbReference type="Proteomes" id="UP000283700">
    <property type="component" value="Unassembled WGS sequence"/>
</dbReference>
<accession>A0A415TSV9</accession>
<dbReference type="PANTHER" id="PTHR36834:SF1">
    <property type="entry name" value="INTEGRAL MEMBRANE PROTEIN"/>
    <property type="match status" value="1"/>
</dbReference>
<dbReference type="PANTHER" id="PTHR36834">
    <property type="entry name" value="MEMBRANE PROTEIN-RELATED"/>
    <property type="match status" value="1"/>
</dbReference>
<evidence type="ECO:0000256" key="1">
    <source>
        <dbReference type="SAM" id="Phobius"/>
    </source>
</evidence>
<dbReference type="EMBL" id="QRQO01000075">
    <property type="protein sequence ID" value="RHN06952.1"/>
    <property type="molecule type" value="Genomic_DNA"/>
</dbReference>
<feature type="transmembrane region" description="Helical" evidence="1">
    <location>
        <begin position="53"/>
        <end position="77"/>
    </location>
</feature>